<dbReference type="EMBL" id="AAAGZE010000152">
    <property type="protein sequence ID" value="EAC1535318.1"/>
    <property type="molecule type" value="Genomic_DNA"/>
</dbReference>
<proteinExistence type="predicted"/>
<dbReference type="AlphaFoldDB" id="A0A7H4YQU5"/>
<sequence>KLTKKMYYAKLSDVVDRLNKKEYIKKMIMEITSALHYDVFSSNKALIERKNNALSDIFGL</sequence>
<comment type="caution">
    <text evidence="1">The sequence shown here is derived from an EMBL/GenBank/DDBJ whole genome shotgun (WGS) entry which is preliminary data.</text>
</comment>
<accession>A0A7H4YQU5</accession>
<protein>
    <submittedName>
        <fullName evidence="1">Uncharacterized protein</fullName>
    </submittedName>
</protein>
<evidence type="ECO:0000313" key="2">
    <source>
        <dbReference type="Proteomes" id="UP000382540"/>
    </source>
</evidence>
<gene>
    <name evidence="1" type="ORF">D9J61_25515</name>
</gene>
<feature type="non-terminal residue" evidence="1">
    <location>
        <position position="1"/>
    </location>
</feature>
<organism evidence="1 2">
    <name type="scientific">Escherichia coli</name>
    <dbReference type="NCBI Taxonomy" id="562"/>
    <lineage>
        <taxon>Bacteria</taxon>
        <taxon>Pseudomonadati</taxon>
        <taxon>Pseudomonadota</taxon>
        <taxon>Gammaproteobacteria</taxon>
        <taxon>Enterobacterales</taxon>
        <taxon>Enterobacteriaceae</taxon>
        <taxon>Escherichia</taxon>
    </lineage>
</organism>
<name>A0A7H4YQU5_ECOLX</name>
<dbReference type="Proteomes" id="UP000382540">
    <property type="component" value="Unassembled WGS sequence"/>
</dbReference>
<reference evidence="1 2" key="1">
    <citation type="submission" date="2018-10" db="EMBL/GenBank/DDBJ databases">
        <authorList>
            <consortium name="NARMS: The National Antimicrobial Resistance Monitoring System"/>
        </authorList>
    </citation>
    <scope>NUCLEOTIDE SEQUENCE [LARGE SCALE GENOMIC DNA]</scope>
    <source>
        <strain evidence="1 2">CVM N17EC1330</strain>
    </source>
</reference>
<evidence type="ECO:0000313" key="1">
    <source>
        <dbReference type="EMBL" id="EAC1535318.1"/>
    </source>
</evidence>